<proteinExistence type="predicted"/>
<dbReference type="RefSeq" id="WP_346759713.1">
    <property type="nucleotide sequence ID" value="NZ_JAUJEB010000004.1"/>
</dbReference>
<keyword evidence="2" id="KW-1185">Reference proteome</keyword>
<evidence type="ECO:0000313" key="2">
    <source>
        <dbReference type="Proteomes" id="UP001172083"/>
    </source>
</evidence>
<name>A0ABT8L9E3_9BACT</name>
<reference evidence="1" key="1">
    <citation type="submission" date="2023-06" db="EMBL/GenBank/DDBJ databases">
        <title>Genomic of Agaribacillus aureum.</title>
        <authorList>
            <person name="Wang G."/>
        </authorList>
    </citation>
    <scope>NUCLEOTIDE SEQUENCE</scope>
    <source>
        <strain evidence="1">BMA12</strain>
    </source>
</reference>
<dbReference type="Proteomes" id="UP001172083">
    <property type="component" value="Unassembled WGS sequence"/>
</dbReference>
<evidence type="ECO:0000313" key="1">
    <source>
        <dbReference type="EMBL" id="MDN5214379.1"/>
    </source>
</evidence>
<gene>
    <name evidence="1" type="ORF">QQ020_20030</name>
</gene>
<organism evidence="1 2">
    <name type="scientific">Agaribacillus aureus</name>
    <dbReference type="NCBI Taxonomy" id="3051825"/>
    <lineage>
        <taxon>Bacteria</taxon>
        <taxon>Pseudomonadati</taxon>
        <taxon>Bacteroidota</taxon>
        <taxon>Cytophagia</taxon>
        <taxon>Cytophagales</taxon>
        <taxon>Splendidivirgaceae</taxon>
        <taxon>Agaribacillus</taxon>
    </lineage>
</organism>
<evidence type="ECO:0008006" key="3">
    <source>
        <dbReference type="Google" id="ProtNLM"/>
    </source>
</evidence>
<sequence length="88" mass="9679">MKFNQAITIVCLALSFCVFDQMKDKVIERIGDPDDNHKILTSSVSKAQAIIPETCSVGLKKDCSVRNSDMTLVGLGKKVYKVILFSAL</sequence>
<accession>A0ABT8L9E3</accession>
<comment type="caution">
    <text evidence="1">The sequence shown here is derived from an EMBL/GenBank/DDBJ whole genome shotgun (WGS) entry which is preliminary data.</text>
</comment>
<protein>
    <recommendedName>
        <fullName evidence="3">Lipoprotein</fullName>
    </recommendedName>
</protein>
<dbReference type="EMBL" id="JAUJEB010000004">
    <property type="protein sequence ID" value="MDN5214379.1"/>
    <property type="molecule type" value="Genomic_DNA"/>
</dbReference>